<dbReference type="InterPro" id="IPR036390">
    <property type="entry name" value="WH_DNA-bd_sf"/>
</dbReference>
<name>A0A7K0DXQ6_9NOCA</name>
<gene>
    <name evidence="7" type="primary">oxyR_4</name>
    <name evidence="7" type="ORF">NRB56_60930</name>
</gene>
<dbReference type="PANTHER" id="PTHR30346">
    <property type="entry name" value="TRANSCRIPTIONAL DUAL REGULATOR HCAR-RELATED"/>
    <property type="match status" value="1"/>
</dbReference>
<dbReference type="InterPro" id="IPR036388">
    <property type="entry name" value="WH-like_DNA-bd_sf"/>
</dbReference>
<dbReference type="EMBL" id="WEGI01000014">
    <property type="protein sequence ID" value="MQY30491.1"/>
    <property type="molecule type" value="Genomic_DNA"/>
</dbReference>
<evidence type="ECO:0000256" key="5">
    <source>
        <dbReference type="ARBA" id="ARBA00023163"/>
    </source>
</evidence>
<sequence length="292" mass="31199">MLDITRLRLLRTVVATGSLRASAAALGYTPSAASQQLAALQRQTGLRLVERSGRGLVPTTAGRALATESDRLFAELSRLDSMVGDLRAGRAGSLSIGYFGSVGAAWLPPVVEALRTEFPDLRLELRMAEFAEGQRDIEIFVADPHSPPPTGARVQPLAADPYVVGLHREHPLVTETRVRLADLADHPWIDNEHTDGPCRRVLLDACAAAGITPAFQVQTPDYPTAIALVATGIGVTVMPRLAAVDLPPQVVARPVVDPTPVRRIALAIREERLGHPAARRAAELFTAAAAHP</sequence>
<evidence type="ECO:0000313" key="8">
    <source>
        <dbReference type="Proteomes" id="UP000431401"/>
    </source>
</evidence>
<dbReference type="AlphaFoldDB" id="A0A7K0DXQ6"/>
<dbReference type="PROSITE" id="PS50931">
    <property type="entry name" value="HTH_LYSR"/>
    <property type="match status" value="1"/>
</dbReference>
<dbReference type="GO" id="GO:0003677">
    <property type="term" value="F:DNA binding"/>
    <property type="evidence" value="ECO:0007669"/>
    <property type="project" value="UniProtKB-KW"/>
</dbReference>
<feature type="domain" description="HTH lysR-type" evidence="6">
    <location>
        <begin position="2"/>
        <end position="59"/>
    </location>
</feature>
<dbReference type="Pfam" id="PF00126">
    <property type="entry name" value="HTH_1"/>
    <property type="match status" value="1"/>
</dbReference>
<evidence type="ECO:0000256" key="1">
    <source>
        <dbReference type="ARBA" id="ARBA00009437"/>
    </source>
</evidence>
<dbReference type="SUPFAM" id="SSF53850">
    <property type="entry name" value="Periplasmic binding protein-like II"/>
    <property type="match status" value="1"/>
</dbReference>
<comment type="caution">
    <text evidence="7">The sequence shown here is derived from an EMBL/GenBank/DDBJ whole genome shotgun (WGS) entry which is preliminary data.</text>
</comment>
<reference evidence="7 8" key="1">
    <citation type="submission" date="2019-10" db="EMBL/GenBank/DDBJ databases">
        <title>Nocardia macrotermitis sp. nov. and Nocardia aurantia sp. nov., isolated from the gut of fungus growing-termite Macrotermes natalensis.</title>
        <authorList>
            <person name="Benndorf R."/>
            <person name="Schwitalla J."/>
            <person name="Martin K."/>
            <person name="De Beer W."/>
            <person name="Kaster A.-K."/>
            <person name="Vollmers J."/>
            <person name="Poulsen M."/>
            <person name="Beemelmanns C."/>
        </authorList>
    </citation>
    <scope>NUCLEOTIDE SEQUENCE [LARGE SCALE GENOMIC DNA]</scope>
    <source>
        <strain evidence="7 8">RB56</strain>
    </source>
</reference>
<dbReference type="Gene3D" id="3.40.190.10">
    <property type="entry name" value="Periplasmic binding protein-like II"/>
    <property type="match status" value="2"/>
</dbReference>
<dbReference type="SUPFAM" id="SSF46785">
    <property type="entry name" value="Winged helix' DNA-binding domain"/>
    <property type="match status" value="1"/>
</dbReference>
<evidence type="ECO:0000259" key="6">
    <source>
        <dbReference type="PROSITE" id="PS50931"/>
    </source>
</evidence>
<evidence type="ECO:0000256" key="3">
    <source>
        <dbReference type="ARBA" id="ARBA00023125"/>
    </source>
</evidence>
<comment type="similarity">
    <text evidence="1">Belongs to the LysR transcriptional regulatory family.</text>
</comment>
<dbReference type="Gene3D" id="1.10.10.10">
    <property type="entry name" value="Winged helix-like DNA-binding domain superfamily/Winged helix DNA-binding domain"/>
    <property type="match status" value="1"/>
</dbReference>
<dbReference type="PANTHER" id="PTHR30346:SF29">
    <property type="entry name" value="LYSR SUBSTRATE-BINDING"/>
    <property type="match status" value="1"/>
</dbReference>
<keyword evidence="8" id="KW-1185">Reference proteome</keyword>
<dbReference type="InterPro" id="IPR000847">
    <property type="entry name" value="LysR_HTH_N"/>
</dbReference>
<proteinExistence type="inferred from homology"/>
<evidence type="ECO:0000313" key="7">
    <source>
        <dbReference type="EMBL" id="MQY30491.1"/>
    </source>
</evidence>
<dbReference type="InterPro" id="IPR005119">
    <property type="entry name" value="LysR_subst-bd"/>
</dbReference>
<organism evidence="7 8">
    <name type="scientific">Nocardia aurantia</name>
    <dbReference type="NCBI Taxonomy" id="2585199"/>
    <lineage>
        <taxon>Bacteria</taxon>
        <taxon>Bacillati</taxon>
        <taxon>Actinomycetota</taxon>
        <taxon>Actinomycetes</taxon>
        <taxon>Mycobacteriales</taxon>
        <taxon>Nocardiaceae</taxon>
        <taxon>Nocardia</taxon>
    </lineage>
</organism>
<dbReference type="GO" id="GO:0032993">
    <property type="term" value="C:protein-DNA complex"/>
    <property type="evidence" value="ECO:0007669"/>
    <property type="project" value="TreeGrafter"/>
</dbReference>
<keyword evidence="2" id="KW-0805">Transcription regulation</keyword>
<dbReference type="Proteomes" id="UP000431401">
    <property type="component" value="Unassembled WGS sequence"/>
</dbReference>
<accession>A0A7K0DXQ6</accession>
<dbReference type="RefSeq" id="WP_153347763.1">
    <property type="nucleotide sequence ID" value="NZ_WEGI01000014.1"/>
</dbReference>
<dbReference type="CDD" id="cd05466">
    <property type="entry name" value="PBP2_LTTR_substrate"/>
    <property type="match status" value="1"/>
</dbReference>
<dbReference type="Pfam" id="PF03466">
    <property type="entry name" value="LysR_substrate"/>
    <property type="match status" value="1"/>
</dbReference>
<dbReference type="GO" id="GO:0003700">
    <property type="term" value="F:DNA-binding transcription factor activity"/>
    <property type="evidence" value="ECO:0007669"/>
    <property type="project" value="InterPro"/>
</dbReference>
<evidence type="ECO:0000256" key="2">
    <source>
        <dbReference type="ARBA" id="ARBA00023015"/>
    </source>
</evidence>
<keyword evidence="5" id="KW-0804">Transcription</keyword>
<protein>
    <submittedName>
        <fullName evidence="7">Hydrogen peroxide-inducible genes activator</fullName>
    </submittedName>
</protein>
<evidence type="ECO:0000256" key="4">
    <source>
        <dbReference type="ARBA" id="ARBA00023159"/>
    </source>
</evidence>
<dbReference type="OrthoDB" id="9803735at2"/>
<keyword evidence="4" id="KW-0010">Activator</keyword>
<keyword evidence="3" id="KW-0238">DNA-binding</keyword>